<feature type="domain" description="Helitron helicase-like" evidence="1">
    <location>
        <begin position="26"/>
        <end position="91"/>
    </location>
</feature>
<protein>
    <recommendedName>
        <fullName evidence="1">Helitron helicase-like domain-containing protein</fullName>
    </recommendedName>
</protein>
<dbReference type="Proteomes" id="UP000054018">
    <property type="component" value="Unassembled WGS sequence"/>
</dbReference>
<proteinExistence type="predicted"/>
<dbReference type="HOGENOM" id="CLU_142960_1_0_1"/>
<gene>
    <name evidence="2" type="ORF">PISMIDRAFT_50631</name>
</gene>
<organism evidence="2 3">
    <name type="scientific">Pisolithus microcarpus 441</name>
    <dbReference type="NCBI Taxonomy" id="765257"/>
    <lineage>
        <taxon>Eukaryota</taxon>
        <taxon>Fungi</taxon>
        <taxon>Dikarya</taxon>
        <taxon>Basidiomycota</taxon>
        <taxon>Agaricomycotina</taxon>
        <taxon>Agaricomycetes</taxon>
        <taxon>Agaricomycetidae</taxon>
        <taxon>Boletales</taxon>
        <taxon>Sclerodermatineae</taxon>
        <taxon>Pisolithaceae</taxon>
        <taxon>Pisolithus</taxon>
    </lineage>
</organism>
<reference evidence="2 3" key="1">
    <citation type="submission" date="2014-04" db="EMBL/GenBank/DDBJ databases">
        <authorList>
            <consortium name="DOE Joint Genome Institute"/>
            <person name="Kuo A."/>
            <person name="Kohler A."/>
            <person name="Costa M.D."/>
            <person name="Nagy L.G."/>
            <person name="Floudas D."/>
            <person name="Copeland A."/>
            <person name="Barry K.W."/>
            <person name="Cichocki N."/>
            <person name="Veneault-Fourrey C."/>
            <person name="LaButti K."/>
            <person name="Lindquist E.A."/>
            <person name="Lipzen A."/>
            <person name="Lundell T."/>
            <person name="Morin E."/>
            <person name="Murat C."/>
            <person name="Sun H."/>
            <person name="Tunlid A."/>
            <person name="Henrissat B."/>
            <person name="Grigoriev I.V."/>
            <person name="Hibbett D.S."/>
            <person name="Martin F."/>
            <person name="Nordberg H.P."/>
            <person name="Cantor M.N."/>
            <person name="Hua S.X."/>
        </authorList>
    </citation>
    <scope>NUCLEOTIDE SEQUENCE [LARGE SCALE GENOMIC DNA]</scope>
    <source>
        <strain evidence="2 3">441</strain>
    </source>
</reference>
<dbReference type="OrthoDB" id="432234at2759"/>
<evidence type="ECO:0000313" key="2">
    <source>
        <dbReference type="EMBL" id="KIK25514.1"/>
    </source>
</evidence>
<keyword evidence="3" id="KW-1185">Reference proteome</keyword>
<dbReference type="AlphaFoldDB" id="A0A0C9ZHS0"/>
<dbReference type="InterPro" id="IPR025476">
    <property type="entry name" value="Helitron_helicase-like"/>
</dbReference>
<evidence type="ECO:0000259" key="1">
    <source>
        <dbReference type="Pfam" id="PF14214"/>
    </source>
</evidence>
<feature type="non-terminal residue" evidence="2">
    <location>
        <position position="93"/>
    </location>
</feature>
<dbReference type="STRING" id="765257.A0A0C9ZHS0"/>
<dbReference type="Pfam" id="PF14214">
    <property type="entry name" value="Helitron_like_N"/>
    <property type="match status" value="1"/>
</dbReference>
<feature type="non-terminal residue" evidence="2">
    <location>
        <position position="1"/>
    </location>
</feature>
<accession>A0A0C9ZHS0</accession>
<sequence length="93" mass="10587">VAHKITQLSPEILECVASRLEREHKVSDMSTDEKRALDLLKHVNAISARVPGSEASRIFTRNEIRSYYGFFGLPHLFFTFNPSVAHSPLFQVM</sequence>
<dbReference type="EMBL" id="KN833707">
    <property type="protein sequence ID" value="KIK25514.1"/>
    <property type="molecule type" value="Genomic_DNA"/>
</dbReference>
<reference evidence="3" key="2">
    <citation type="submission" date="2015-01" db="EMBL/GenBank/DDBJ databases">
        <title>Evolutionary Origins and Diversification of the Mycorrhizal Mutualists.</title>
        <authorList>
            <consortium name="DOE Joint Genome Institute"/>
            <consortium name="Mycorrhizal Genomics Consortium"/>
            <person name="Kohler A."/>
            <person name="Kuo A."/>
            <person name="Nagy L.G."/>
            <person name="Floudas D."/>
            <person name="Copeland A."/>
            <person name="Barry K.W."/>
            <person name="Cichocki N."/>
            <person name="Veneault-Fourrey C."/>
            <person name="LaButti K."/>
            <person name="Lindquist E.A."/>
            <person name="Lipzen A."/>
            <person name="Lundell T."/>
            <person name="Morin E."/>
            <person name="Murat C."/>
            <person name="Riley R."/>
            <person name="Ohm R."/>
            <person name="Sun H."/>
            <person name="Tunlid A."/>
            <person name="Henrissat B."/>
            <person name="Grigoriev I.V."/>
            <person name="Hibbett D.S."/>
            <person name="Martin F."/>
        </authorList>
    </citation>
    <scope>NUCLEOTIDE SEQUENCE [LARGE SCALE GENOMIC DNA]</scope>
    <source>
        <strain evidence="3">441</strain>
    </source>
</reference>
<name>A0A0C9ZHS0_9AGAM</name>
<evidence type="ECO:0000313" key="3">
    <source>
        <dbReference type="Proteomes" id="UP000054018"/>
    </source>
</evidence>